<evidence type="ECO:0000259" key="13">
    <source>
        <dbReference type="Pfam" id="PF08172"/>
    </source>
</evidence>
<dbReference type="PANTHER" id="PTHR14043">
    <property type="entry name" value="CCAAT DISPLACEMENT PROTEIN-RELATED"/>
    <property type="match status" value="1"/>
</dbReference>
<organism evidence="16 17">
    <name type="scientific">Golovinomyces cichoracearum</name>
    <dbReference type="NCBI Taxonomy" id="62708"/>
    <lineage>
        <taxon>Eukaryota</taxon>
        <taxon>Fungi</taxon>
        <taxon>Dikarya</taxon>
        <taxon>Ascomycota</taxon>
        <taxon>Pezizomycotina</taxon>
        <taxon>Leotiomycetes</taxon>
        <taxon>Erysiphales</taxon>
        <taxon>Erysiphaceae</taxon>
        <taxon>Golovinomyces</taxon>
    </lineage>
</organism>
<keyword evidence="5 12" id="KW-0812">Transmembrane</keyword>
<keyword evidence="8 10" id="KW-0175">Coiled coil</keyword>
<evidence type="ECO:0000313" key="17">
    <source>
        <dbReference type="Proteomes" id="UP000285326"/>
    </source>
</evidence>
<reference evidence="16 17" key="1">
    <citation type="journal article" date="2018" name="BMC Genomics">
        <title>Comparative genome analyses reveal sequence features reflecting distinct modes of host-adaptation between dicot and monocot powdery mildew.</title>
        <authorList>
            <person name="Wu Y."/>
            <person name="Ma X."/>
            <person name="Pan Z."/>
            <person name="Kale S.D."/>
            <person name="Song Y."/>
            <person name="King H."/>
            <person name="Zhang Q."/>
            <person name="Presley C."/>
            <person name="Deng X."/>
            <person name="Wei C.I."/>
            <person name="Xiao S."/>
        </authorList>
    </citation>
    <scope>NUCLEOTIDE SEQUENCE [LARGE SCALE GENOMIC DNA]</scope>
    <source>
        <strain evidence="16">UMSG1</strain>
    </source>
</reference>
<feature type="coiled-coil region" evidence="10">
    <location>
        <begin position="373"/>
        <end position="407"/>
    </location>
</feature>
<feature type="transmembrane region" description="Helical" evidence="12">
    <location>
        <begin position="851"/>
        <end position="870"/>
    </location>
</feature>
<dbReference type="InterPro" id="IPR057476">
    <property type="entry name" value="Cux_N"/>
</dbReference>
<dbReference type="Proteomes" id="UP000285326">
    <property type="component" value="Unassembled WGS sequence"/>
</dbReference>
<feature type="transmembrane region" description="Helical" evidence="12">
    <location>
        <begin position="52"/>
        <end position="71"/>
    </location>
</feature>
<feature type="coiled-coil region" evidence="10">
    <location>
        <begin position="506"/>
        <end position="533"/>
    </location>
</feature>
<evidence type="ECO:0000256" key="9">
    <source>
        <dbReference type="ARBA" id="ARBA00023136"/>
    </source>
</evidence>
<comment type="subcellular location">
    <subcellularLocation>
        <location evidence="1">Golgi apparatus membrane</location>
        <topology evidence="1">Single-pass type IV membrane protein</topology>
    </subcellularLocation>
</comment>
<evidence type="ECO:0000256" key="1">
    <source>
        <dbReference type="ARBA" id="ARBA00004409"/>
    </source>
</evidence>
<dbReference type="InterPro" id="IPR012955">
    <property type="entry name" value="CASP_C"/>
</dbReference>
<keyword evidence="7" id="KW-0333">Golgi apparatus</keyword>
<protein>
    <recommendedName>
        <fullName evidence="3">Protein CASP</fullName>
    </recommendedName>
</protein>
<keyword evidence="4" id="KW-0813">Transport</keyword>
<feature type="transmembrane region" description="Helical" evidence="12">
    <location>
        <begin position="91"/>
        <end position="112"/>
    </location>
</feature>
<dbReference type="InterPro" id="IPR025423">
    <property type="entry name" value="TMEM205-like"/>
</dbReference>
<comment type="caution">
    <text evidence="16">The sequence shown here is derived from an EMBL/GenBank/DDBJ whole genome shotgun (WGS) entry which is preliminary data.</text>
</comment>
<dbReference type="Pfam" id="PF13664">
    <property type="entry name" value="DUF4149"/>
    <property type="match status" value="1"/>
</dbReference>
<evidence type="ECO:0000256" key="8">
    <source>
        <dbReference type="ARBA" id="ARBA00023054"/>
    </source>
</evidence>
<evidence type="ECO:0000256" key="5">
    <source>
        <dbReference type="ARBA" id="ARBA00022692"/>
    </source>
</evidence>
<dbReference type="Pfam" id="PF08172">
    <property type="entry name" value="CASP_C"/>
    <property type="match status" value="1"/>
</dbReference>
<dbReference type="Pfam" id="PF25398">
    <property type="entry name" value="CUX1_N"/>
    <property type="match status" value="1"/>
</dbReference>
<feature type="domain" description="Cux N-terminal" evidence="15">
    <location>
        <begin position="199"/>
        <end position="311"/>
    </location>
</feature>
<sequence length="891" mass="100344">MADISIFNTRAPYHITCFGLLTGTQFFQSFVGSIIAYKTLPRPQFSQLQQKTFPVYFSLQAVLPVLLALTYPGSRSRASGLEGVLKDKRGVLVPVTITFVTSLLNLLIVGPATTSVMRERKVQETRDGKKYSDPSPQSEEMQKLNRHFGIWHSLSSFLNLAGFISTIGYGEINVNMADKSTGASLAKAVEIPINQNQQEETNKFQKAISAWRNIDLTSLIPSLDSTASEIIRYQRDSTLQRKELSQRTKEFRKLNDTSKLVEIRALLKNYQSFIDLLTNHIKSTNSAYLSVYSSLSEAPDPYPLLEASVDSLLLSEDTLPKVLSENKDLQKSVKIFTAQLEETESKLQVERSLRISSEEKIEAKVKEVEAAWAEVLEEKKDDWEAKEKFLEEKIESQERLINEIKASYEVSRRLGESEQNENGQVSLVTSAEMEMISSDLERTSTRLAEVEARNEQLRLEIVQSTSHSVSQSFALEDDPGYMRMRSENASLLRKIEASRVERDVKKRELDGKIRTLEREISLLKEERDNLKSKVQKWCDYEELKNELDILKSVEFSMGDDDDAVETLSTDQTSKVKGETLEQLLLSRNKKVTDELTVLRVSHSDLVTQIHKMKEELSKANSDLEKLQHLNSRLENDLASVHETANTYKSSISISGNHGTYYSQSSTNLPRQGETSPTSSMISGFGPKLHTSQSETMRSIDSVGAGSTILPMITAQRDRFKKRNTQLENELSEAQSTVSSLRHEIAYLQRDNMNLYEKTRFVSSYSKAVPSSSPLSPFSTGADPSTVKMVNSGSSGSSLNRYRSAYESNISPFAAFRGRESARAYKRMSLPERIIFSITRLVLATRLNRNLFTAYCAILHLLVFFSLYWLGSMESEQKRHKVGLGGAAVSSG</sequence>
<dbReference type="EMBL" id="MCBS01022369">
    <property type="protein sequence ID" value="RKF76928.1"/>
    <property type="molecule type" value="Genomic_DNA"/>
</dbReference>
<comment type="similarity">
    <text evidence="2">Belongs to the CASP family.</text>
</comment>
<dbReference type="AlphaFoldDB" id="A0A420IQT8"/>
<evidence type="ECO:0000256" key="6">
    <source>
        <dbReference type="ARBA" id="ARBA00022989"/>
    </source>
</evidence>
<evidence type="ECO:0000313" key="16">
    <source>
        <dbReference type="EMBL" id="RKF76928.1"/>
    </source>
</evidence>
<evidence type="ECO:0000256" key="7">
    <source>
        <dbReference type="ARBA" id="ARBA00023034"/>
    </source>
</evidence>
<evidence type="ECO:0000256" key="10">
    <source>
        <dbReference type="SAM" id="Coils"/>
    </source>
</evidence>
<feature type="transmembrane region" description="Helical" evidence="12">
    <location>
        <begin position="12"/>
        <end position="40"/>
    </location>
</feature>
<feature type="domain" description="TMEM205-like" evidence="14">
    <location>
        <begin position="17"/>
        <end position="121"/>
    </location>
</feature>
<evidence type="ECO:0000256" key="4">
    <source>
        <dbReference type="ARBA" id="ARBA00022448"/>
    </source>
</evidence>
<evidence type="ECO:0000256" key="2">
    <source>
        <dbReference type="ARBA" id="ARBA00006415"/>
    </source>
</evidence>
<feature type="transmembrane region" description="Helical" evidence="12">
    <location>
        <begin position="148"/>
        <end position="170"/>
    </location>
</feature>
<keyword evidence="6 12" id="KW-1133">Transmembrane helix</keyword>
<feature type="coiled-coil region" evidence="10">
    <location>
        <begin position="609"/>
        <end position="643"/>
    </location>
</feature>
<name>A0A420IQT8_9PEZI</name>
<accession>A0A420IQT8</accession>
<feature type="coiled-coil region" evidence="10">
    <location>
        <begin position="433"/>
        <end position="467"/>
    </location>
</feature>
<evidence type="ECO:0000256" key="11">
    <source>
        <dbReference type="SAM" id="MobiDB-lite"/>
    </source>
</evidence>
<dbReference type="GO" id="GO:0000139">
    <property type="term" value="C:Golgi membrane"/>
    <property type="evidence" value="ECO:0007669"/>
    <property type="project" value="UniProtKB-SubCell"/>
</dbReference>
<evidence type="ECO:0000256" key="12">
    <source>
        <dbReference type="SAM" id="Phobius"/>
    </source>
</evidence>
<feature type="coiled-coil region" evidence="10">
    <location>
        <begin position="716"/>
        <end position="750"/>
    </location>
</feature>
<evidence type="ECO:0000256" key="3">
    <source>
        <dbReference type="ARBA" id="ARBA00018691"/>
    </source>
</evidence>
<feature type="domain" description="CASP C-terminal" evidence="13">
    <location>
        <begin position="611"/>
        <end position="872"/>
    </location>
</feature>
<feature type="region of interest" description="Disordered" evidence="11">
    <location>
        <begin position="661"/>
        <end position="694"/>
    </location>
</feature>
<proteinExistence type="inferred from homology"/>
<keyword evidence="9 12" id="KW-0472">Membrane</keyword>
<dbReference type="GO" id="GO:0006891">
    <property type="term" value="P:intra-Golgi vesicle-mediated transport"/>
    <property type="evidence" value="ECO:0007669"/>
    <property type="project" value="InterPro"/>
</dbReference>
<evidence type="ECO:0000259" key="15">
    <source>
        <dbReference type="Pfam" id="PF25398"/>
    </source>
</evidence>
<feature type="compositionally biased region" description="Polar residues" evidence="11">
    <location>
        <begin position="661"/>
        <end position="681"/>
    </location>
</feature>
<evidence type="ECO:0000259" key="14">
    <source>
        <dbReference type="Pfam" id="PF13664"/>
    </source>
</evidence>
<dbReference type="PANTHER" id="PTHR14043:SF2">
    <property type="entry name" value="HOMEOBOX PROTEIN CUT"/>
    <property type="match status" value="1"/>
</dbReference>
<gene>
    <name evidence="16" type="ORF">GcM1_223028</name>
</gene>